<protein>
    <submittedName>
        <fullName evidence="1">Helix-turn-helix domain-containing protein</fullName>
    </submittedName>
</protein>
<gene>
    <name evidence="1" type="ORF">U6N30_08775</name>
</gene>
<evidence type="ECO:0000313" key="2">
    <source>
        <dbReference type="Proteomes" id="UP001324287"/>
    </source>
</evidence>
<dbReference type="CDD" id="cd00093">
    <property type="entry name" value="HTH_XRE"/>
    <property type="match status" value="1"/>
</dbReference>
<dbReference type="Proteomes" id="UP001324287">
    <property type="component" value="Chromosome"/>
</dbReference>
<name>A0ABZ1B4C8_9ACTN</name>
<dbReference type="RefSeq" id="WP_324276970.1">
    <property type="nucleotide sequence ID" value="NZ_CP141261.1"/>
</dbReference>
<dbReference type="SUPFAM" id="SSF47413">
    <property type="entry name" value="lambda repressor-like DNA-binding domains"/>
    <property type="match status" value="1"/>
</dbReference>
<organism evidence="1 2">
    <name type="scientific">Blastococcus brunescens</name>
    <dbReference type="NCBI Taxonomy" id="1564165"/>
    <lineage>
        <taxon>Bacteria</taxon>
        <taxon>Bacillati</taxon>
        <taxon>Actinomycetota</taxon>
        <taxon>Actinomycetes</taxon>
        <taxon>Geodermatophilales</taxon>
        <taxon>Geodermatophilaceae</taxon>
        <taxon>Blastococcus</taxon>
    </lineage>
</organism>
<proteinExistence type="predicted"/>
<evidence type="ECO:0000313" key="1">
    <source>
        <dbReference type="EMBL" id="WRL65652.1"/>
    </source>
</evidence>
<sequence>MPRLTSDLRVDPVVLYDVDPALPTLRVRRLARGLSLQQVAQLAEVPIMMRQRIEQGRGHRHDLTALDRVSCALGIPAG</sequence>
<dbReference type="InterPro" id="IPR001387">
    <property type="entry name" value="Cro/C1-type_HTH"/>
</dbReference>
<reference evidence="1 2" key="1">
    <citation type="submission" date="2023-12" db="EMBL/GenBank/DDBJ databases">
        <title>Blastococcus brunescens sp. nov., an actonobacterium isolated from sandstone collected in sahara desert.</title>
        <authorList>
            <person name="Gtari M."/>
            <person name="Ghodhbane F."/>
        </authorList>
    </citation>
    <scope>NUCLEOTIDE SEQUENCE [LARGE SCALE GENOMIC DNA]</scope>
    <source>
        <strain evidence="1 2">BMG 8361</strain>
    </source>
</reference>
<dbReference type="Pfam" id="PF13560">
    <property type="entry name" value="HTH_31"/>
    <property type="match status" value="1"/>
</dbReference>
<dbReference type="EMBL" id="CP141261">
    <property type="protein sequence ID" value="WRL65652.1"/>
    <property type="molecule type" value="Genomic_DNA"/>
</dbReference>
<dbReference type="InterPro" id="IPR010982">
    <property type="entry name" value="Lambda_DNA-bd_dom_sf"/>
</dbReference>
<dbReference type="Gene3D" id="1.10.260.40">
    <property type="entry name" value="lambda repressor-like DNA-binding domains"/>
    <property type="match status" value="1"/>
</dbReference>
<keyword evidence="2" id="KW-1185">Reference proteome</keyword>
<accession>A0ABZ1B4C8</accession>